<comment type="caution">
    <text evidence="3">The sequence shown here is derived from an EMBL/GenBank/DDBJ whole genome shotgun (WGS) entry which is preliminary data.</text>
</comment>
<keyword evidence="4" id="KW-1185">Reference proteome</keyword>
<keyword evidence="1" id="KW-0732">Signal</keyword>
<dbReference type="SMART" id="SM00062">
    <property type="entry name" value="PBPb"/>
    <property type="match status" value="1"/>
</dbReference>
<dbReference type="CDD" id="cd01004">
    <property type="entry name" value="PBP2_MidA_like"/>
    <property type="match status" value="1"/>
</dbReference>
<proteinExistence type="predicted"/>
<evidence type="ECO:0000259" key="2">
    <source>
        <dbReference type="SMART" id="SM00062"/>
    </source>
</evidence>
<name>A0A917KMX0_9PROT</name>
<feature type="domain" description="Solute-binding protein family 3/N-terminal" evidence="2">
    <location>
        <begin position="40"/>
        <end position="268"/>
    </location>
</feature>
<organism evidence="3 4">
    <name type="scientific">Neoroseomonas lacus</name>
    <dbReference type="NCBI Taxonomy" id="287609"/>
    <lineage>
        <taxon>Bacteria</taxon>
        <taxon>Pseudomonadati</taxon>
        <taxon>Pseudomonadota</taxon>
        <taxon>Alphaproteobacteria</taxon>
        <taxon>Acetobacterales</taxon>
        <taxon>Acetobacteraceae</taxon>
        <taxon>Neoroseomonas</taxon>
    </lineage>
</organism>
<accession>A0A917KMX0</accession>
<evidence type="ECO:0000313" key="4">
    <source>
        <dbReference type="Proteomes" id="UP000661507"/>
    </source>
</evidence>
<dbReference type="AlphaFoldDB" id="A0A917KMX0"/>
<dbReference type="RefSeq" id="WP_188967575.1">
    <property type="nucleotide sequence ID" value="NZ_BMKW01000006.1"/>
</dbReference>
<protein>
    <submittedName>
        <fullName evidence="3">Amino acid ABC transporter</fullName>
    </submittedName>
</protein>
<dbReference type="InterPro" id="IPR001638">
    <property type="entry name" value="Solute-binding_3/MltF_N"/>
</dbReference>
<dbReference type="SUPFAM" id="SSF53850">
    <property type="entry name" value="Periplasmic binding protein-like II"/>
    <property type="match status" value="1"/>
</dbReference>
<evidence type="ECO:0000313" key="3">
    <source>
        <dbReference type="EMBL" id="GGJ18273.1"/>
    </source>
</evidence>
<dbReference type="Gene3D" id="3.40.190.10">
    <property type="entry name" value="Periplasmic binding protein-like II"/>
    <property type="match status" value="2"/>
</dbReference>
<dbReference type="Pfam" id="PF00497">
    <property type="entry name" value="SBP_bac_3"/>
    <property type="match status" value="1"/>
</dbReference>
<dbReference type="PANTHER" id="PTHR35936:SF17">
    <property type="entry name" value="ARGININE-BINDING EXTRACELLULAR PROTEIN ARTP"/>
    <property type="match status" value="1"/>
</dbReference>
<reference evidence="3" key="2">
    <citation type="submission" date="2020-09" db="EMBL/GenBank/DDBJ databases">
        <authorList>
            <person name="Sun Q."/>
            <person name="Zhou Y."/>
        </authorList>
    </citation>
    <scope>NUCLEOTIDE SEQUENCE</scope>
    <source>
        <strain evidence="3">CGMCC 1.3617</strain>
    </source>
</reference>
<sequence>MSTSRIPLRRRHLLGATAGLLGAQRQASAQATPSLITPGKLTYGVAATFAPFEFMLDGRMAGYDIEFGEAVARKMGLEPNPVNMEFRGLIPALQGRRVDIINSAMYINPARSEQVDFVPYMLIGQQMVVRRGNPSNVAGRQDLCGRRVAVTLGGIQETYARQDADACKAAGKPELTVMTLPSAQEAALAVRNGRADAYYESTAGVARIVSELSDVYQAVGEVFEFGTRIGIAVRKGDNAMSEAIGAAIRQVVADGTYHRLMTKYNLPREGSMF</sequence>
<dbReference type="EMBL" id="BMKW01000006">
    <property type="protein sequence ID" value="GGJ18273.1"/>
    <property type="molecule type" value="Genomic_DNA"/>
</dbReference>
<gene>
    <name evidence="3" type="ORF">GCM10011320_27010</name>
</gene>
<reference evidence="3" key="1">
    <citation type="journal article" date="2014" name="Int. J. Syst. Evol. Microbiol.">
        <title>Complete genome sequence of Corynebacterium casei LMG S-19264T (=DSM 44701T), isolated from a smear-ripened cheese.</title>
        <authorList>
            <consortium name="US DOE Joint Genome Institute (JGI-PGF)"/>
            <person name="Walter F."/>
            <person name="Albersmeier A."/>
            <person name="Kalinowski J."/>
            <person name="Ruckert C."/>
        </authorList>
    </citation>
    <scope>NUCLEOTIDE SEQUENCE</scope>
    <source>
        <strain evidence="3">CGMCC 1.3617</strain>
    </source>
</reference>
<dbReference type="PANTHER" id="PTHR35936">
    <property type="entry name" value="MEMBRANE-BOUND LYTIC MUREIN TRANSGLYCOSYLASE F"/>
    <property type="match status" value="1"/>
</dbReference>
<dbReference type="Proteomes" id="UP000661507">
    <property type="component" value="Unassembled WGS sequence"/>
</dbReference>
<evidence type="ECO:0000256" key="1">
    <source>
        <dbReference type="ARBA" id="ARBA00022729"/>
    </source>
</evidence>